<accession>A0A6G3XP05</accession>
<reference evidence="2" key="1">
    <citation type="submission" date="2020-01" db="EMBL/GenBank/DDBJ databases">
        <title>Insect and environment-associated Actinomycetes.</title>
        <authorList>
            <person name="Currrie C."/>
            <person name="Chevrette M."/>
            <person name="Carlson C."/>
            <person name="Stubbendieck R."/>
            <person name="Wendt-Pienkowski E."/>
        </authorList>
    </citation>
    <scope>NUCLEOTIDE SEQUENCE</scope>
    <source>
        <strain evidence="2">SID7499</strain>
    </source>
</reference>
<evidence type="ECO:0000313" key="2">
    <source>
        <dbReference type="EMBL" id="NEE19417.1"/>
    </source>
</evidence>
<dbReference type="EMBL" id="JAAGMN010007932">
    <property type="protein sequence ID" value="NEE19417.1"/>
    <property type="molecule type" value="Genomic_DNA"/>
</dbReference>
<evidence type="ECO:0000256" key="1">
    <source>
        <dbReference type="SAM" id="MobiDB-lite"/>
    </source>
</evidence>
<feature type="region of interest" description="Disordered" evidence="1">
    <location>
        <begin position="70"/>
        <end position="101"/>
    </location>
</feature>
<name>A0A6G3XP05_9ACTN</name>
<organism evidence="2">
    <name type="scientific">Streptomyces sp. SID7499</name>
    <dbReference type="NCBI Taxonomy" id="2706086"/>
    <lineage>
        <taxon>Bacteria</taxon>
        <taxon>Bacillati</taxon>
        <taxon>Actinomycetota</taxon>
        <taxon>Actinomycetes</taxon>
        <taxon>Kitasatosporales</taxon>
        <taxon>Streptomycetaceae</taxon>
        <taxon>Streptomyces</taxon>
    </lineage>
</organism>
<dbReference type="AlphaFoldDB" id="A0A6G3XP05"/>
<protein>
    <submittedName>
        <fullName evidence="2">Uncharacterized protein</fullName>
    </submittedName>
</protein>
<gene>
    <name evidence="2" type="ORF">G3M58_74745</name>
</gene>
<comment type="caution">
    <text evidence="2">The sequence shown here is derived from an EMBL/GenBank/DDBJ whole genome shotgun (WGS) entry which is preliminary data.</text>
</comment>
<sequence>MLLGEYGFTHRSLTDEVNQVSGRIFGRPGAATDRDVRRWISGAVRWPTGRYLLPLAEIFDRPPEAMGFVPRGHSSRLPSPPFSVRPGQEPVLPEVAARRPA</sequence>
<proteinExistence type="predicted"/>